<dbReference type="Gene3D" id="1.10.10.1150">
    <property type="entry name" value="Coenzyme PQQ synthesis protein D (PqqD)"/>
    <property type="match status" value="1"/>
</dbReference>
<evidence type="ECO:0000313" key="1">
    <source>
        <dbReference type="EMBL" id="KAF1086082.1"/>
    </source>
</evidence>
<gene>
    <name evidence="1" type="primary">pqqD</name>
    <name evidence="1" type="ORF">SPSYN_00820</name>
</gene>
<sequence>MKTPIVIGENSIVSQMPGLVAVDIGNEEKAMLNIQSGKYYGLDDIGSRIWELIEKPRTVHEVVVELLIEYEVDEKACLQSVLAFLNKLNDKGLIQLVSKTSKFDY</sequence>
<protein>
    <submittedName>
        <fullName evidence="1">Coenzyme PQQ synthesis protein D</fullName>
    </submittedName>
</protein>
<dbReference type="Pfam" id="PF05402">
    <property type="entry name" value="PqqD"/>
    <property type="match status" value="1"/>
</dbReference>
<dbReference type="RefSeq" id="WP_243152901.1">
    <property type="nucleotide sequence ID" value="NZ_LSRS01000002.1"/>
</dbReference>
<dbReference type="EMBL" id="LSRS01000002">
    <property type="protein sequence ID" value="KAF1086082.1"/>
    <property type="molecule type" value="Genomic_DNA"/>
</dbReference>
<reference evidence="1" key="1">
    <citation type="submission" date="2016-02" db="EMBL/GenBank/DDBJ databases">
        <title>Draft Genome Sequence of Sporotomaculum syntrophicum Strain FB, a Syntrophic Benzoate Degrader.</title>
        <authorList>
            <person name="Nobu M.K."/>
            <person name="Narihiro T."/>
            <person name="Qiu Y.-L."/>
            <person name="Ohashi A."/>
            <person name="Liu W.-T."/>
            <person name="Yuji S."/>
        </authorList>
    </citation>
    <scope>NUCLEOTIDE SEQUENCE</scope>
    <source>
        <strain evidence="1">FB</strain>
    </source>
</reference>
<dbReference type="Proteomes" id="UP000798488">
    <property type="component" value="Unassembled WGS sequence"/>
</dbReference>
<proteinExistence type="predicted"/>
<dbReference type="InterPro" id="IPR041881">
    <property type="entry name" value="PqqD_sf"/>
</dbReference>
<comment type="caution">
    <text evidence="1">The sequence shown here is derived from an EMBL/GenBank/DDBJ whole genome shotgun (WGS) entry which is preliminary data.</text>
</comment>
<organism evidence="1 2">
    <name type="scientific">Sporotomaculum syntrophicum</name>
    <dbReference type="NCBI Taxonomy" id="182264"/>
    <lineage>
        <taxon>Bacteria</taxon>
        <taxon>Bacillati</taxon>
        <taxon>Bacillota</taxon>
        <taxon>Clostridia</taxon>
        <taxon>Eubacteriales</taxon>
        <taxon>Desulfallaceae</taxon>
        <taxon>Sporotomaculum</taxon>
    </lineage>
</organism>
<dbReference type="AlphaFoldDB" id="A0A9D3AYH4"/>
<dbReference type="NCBIfam" id="NF033536">
    <property type="entry name" value="lasso_PqqD_Bac"/>
    <property type="match status" value="1"/>
</dbReference>
<name>A0A9D3AYH4_9FIRM</name>
<accession>A0A9D3AYH4</accession>
<evidence type="ECO:0000313" key="2">
    <source>
        <dbReference type="Proteomes" id="UP000798488"/>
    </source>
</evidence>
<keyword evidence="2" id="KW-1185">Reference proteome</keyword>
<dbReference type="InterPro" id="IPR008792">
    <property type="entry name" value="PQQD"/>
</dbReference>